<feature type="region of interest" description="Disordered" evidence="1">
    <location>
        <begin position="81"/>
        <end position="104"/>
    </location>
</feature>
<evidence type="ECO:0000313" key="2">
    <source>
        <dbReference type="EMBL" id="GMI92836.1"/>
    </source>
</evidence>
<evidence type="ECO:0000313" key="3">
    <source>
        <dbReference type="Proteomes" id="UP001165190"/>
    </source>
</evidence>
<organism evidence="2 3">
    <name type="scientific">Hibiscus trionum</name>
    <name type="common">Flower of an hour</name>
    <dbReference type="NCBI Taxonomy" id="183268"/>
    <lineage>
        <taxon>Eukaryota</taxon>
        <taxon>Viridiplantae</taxon>
        <taxon>Streptophyta</taxon>
        <taxon>Embryophyta</taxon>
        <taxon>Tracheophyta</taxon>
        <taxon>Spermatophyta</taxon>
        <taxon>Magnoliopsida</taxon>
        <taxon>eudicotyledons</taxon>
        <taxon>Gunneridae</taxon>
        <taxon>Pentapetalae</taxon>
        <taxon>rosids</taxon>
        <taxon>malvids</taxon>
        <taxon>Malvales</taxon>
        <taxon>Malvaceae</taxon>
        <taxon>Malvoideae</taxon>
        <taxon>Hibiscus</taxon>
    </lineage>
</organism>
<feature type="compositionally biased region" description="Basic residues" evidence="1">
    <location>
        <begin position="82"/>
        <end position="97"/>
    </location>
</feature>
<feature type="region of interest" description="Disordered" evidence="1">
    <location>
        <begin position="1"/>
        <end position="66"/>
    </location>
</feature>
<feature type="compositionally biased region" description="Polar residues" evidence="1">
    <location>
        <begin position="138"/>
        <end position="160"/>
    </location>
</feature>
<accession>A0A9W7ICK2</accession>
<proteinExistence type="predicted"/>
<dbReference type="Proteomes" id="UP001165190">
    <property type="component" value="Unassembled WGS sequence"/>
</dbReference>
<gene>
    <name evidence="2" type="ORF">HRI_002952900</name>
</gene>
<dbReference type="OrthoDB" id="657187at2759"/>
<dbReference type="AlphaFoldDB" id="A0A9W7ICK2"/>
<feature type="region of interest" description="Disordered" evidence="1">
    <location>
        <begin position="123"/>
        <end position="160"/>
    </location>
</feature>
<sequence>MSNQNEPFSPKSLKQKLKDSFRLRWLHHHHHDHNQQTSSVPTTPHSTPISSPTATSSPKKLSSPKAFKHKCRDLINRIGHSNSHRRSLSHNHNHNHGKSYEISHRRRRSMEFRYDPSNYALNFDKGQEDSEMDEFPNRTFTSRLPQTPSSTSLREITACT</sequence>
<feature type="compositionally biased region" description="Low complexity" evidence="1">
    <location>
        <begin position="37"/>
        <end position="65"/>
    </location>
</feature>
<dbReference type="EMBL" id="BSYR01000024">
    <property type="protein sequence ID" value="GMI92836.1"/>
    <property type="molecule type" value="Genomic_DNA"/>
</dbReference>
<comment type="caution">
    <text evidence="2">The sequence shown here is derived from an EMBL/GenBank/DDBJ whole genome shotgun (WGS) entry which is preliminary data.</text>
</comment>
<evidence type="ECO:0000256" key="1">
    <source>
        <dbReference type="SAM" id="MobiDB-lite"/>
    </source>
</evidence>
<dbReference type="PANTHER" id="PTHR33168">
    <property type="entry name" value="STRESS INDUCED PROTEIN-RELATED"/>
    <property type="match status" value="1"/>
</dbReference>
<keyword evidence="3" id="KW-1185">Reference proteome</keyword>
<protein>
    <submittedName>
        <fullName evidence="2">Uncharacterized protein</fullName>
    </submittedName>
</protein>
<name>A0A9W7ICK2_HIBTR</name>
<reference evidence="2" key="1">
    <citation type="submission" date="2023-05" db="EMBL/GenBank/DDBJ databases">
        <title>Genome and transcriptome analyses reveal genes involved in the formation of fine ridges on petal epidermal cells in Hibiscus trionum.</title>
        <authorList>
            <person name="Koshimizu S."/>
            <person name="Masuda S."/>
            <person name="Ishii T."/>
            <person name="Shirasu K."/>
            <person name="Hoshino A."/>
            <person name="Arita M."/>
        </authorList>
    </citation>
    <scope>NUCLEOTIDE SEQUENCE</scope>
    <source>
        <strain evidence="2">Hamamatsu line</strain>
    </source>
</reference>